<keyword evidence="3" id="KW-0175">Coiled coil</keyword>
<keyword evidence="7" id="KW-1185">Reference proteome</keyword>
<dbReference type="InterPro" id="IPR012677">
    <property type="entry name" value="Nucleotide-bd_a/b_plait_sf"/>
</dbReference>
<organism evidence="6 7">
    <name type="scientific">Euphydryas editha</name>
    <name type="common">Edith's checkerspot</name>
    <dbReference type="NCBI Taxonomy" id="104508"/>
    <lineage>
        <taxon>Eukaryota</taxon>
        <taxon>Metazoa</taxon>
        <taxon>Ecdysozoa</taxon>
        <taxon>Arthropoda</taxon>
        <taxon>Hexapoda</taxon>
        <taxon>Insecta</taxon>
        <taxon>Pterygota</taxon>
        <taxon>Neoptera</taxon>
        <taxon>Endopterygota</taxon>
        <taxon>Lepidoptera</taxon>
        <taxon>Glossata</taxon>
        <taxon>Ditrysia</taxon>
        <taxon>Papilionoidea</taxon>
        <taxon>Nymphalidae</taxon>
        <taxon>Nymphalinae</taxon>
        <taxon>Euphydryas</taxon>
    </lineage>
</organism>
<dbReference type="InterPro" id="IPR005062">
    <property type="entry name" value="SAC3/GANP/THP3_conserved"/>
</dbReference>
<dbReference type="PANTHER" id="PTHR12436:SF3">
    <property type="entry name" value="GERMINAL-CENTER ASSOCIATED NUCLEAR PROTEIN"/>
    <property type="match status" value="1"/>
</dbReference>
<feature type="compositionally biased region" description="Low complexity" evidence="4">
    <location>
        <begin position="139"/>
        <end position="148"/>
    </location>
</feature>
<proteinExistence type="inferred from homology"/>
<protein>
    <recommendedName>
        <fullName evidence="5">PCI domain-containing protein</fullName>
    </recommendedName>
</protein>
<dbReference type="PANTHER" id="PTHR12436">
    <property type="entry name" value="80 KDA MCM3-ASSOCIATED PROTEIN"/>
    <property type="match status" value="1"/>
</dbReference>
<reference evidence="6" key="1">
    <citation type="submission" date="2022-03" db="EMBL/GenBank/DDBJ databases">
        <authorList>
            <person name="Tunstrom K."/>
        </authorList>
    </citation>
    <scope>NUCLEOTIDE SEQUENCE</scope>
</reference>
<dbReference type="InterPro" id="IPR035979">
    <property type="entry name" value="RBD_domain_sf"/>
</dbReference>
<dbReference type="Gene3D" id="3.30.70.330">
    <property type="match status" value="1"/>
</dbReference>
<gene>
    <name evidence="6" type="ORF">EEDITHA_LOCUS11456</name>
</gene>
<feature type="compositionally biased region" description="Polar residues" evidence="4">
    <location>
        <begin position="849"/>
        <end position="871"/>
    </location>
</feature>
<dbReference type="Proteomes" id="UP001153954">
    <property type="component" value="Unassembled WGS sequence"/>
</dbReference>
<evidence type="ECO:0000256" key="1">
    <source>
        <dbReference type="ARBA" id="ARBA00022884"/>
    </source>
</evidence>
<dbReference type="GO" id="GO:0070390">
    <property type="term" value="C:transcription export complex 2"/>
    <property type="evidence" value="ECO:0007669"/>
    <property type="project" value="TreeGrafter"/>
</dbReference>
<feature type="region of interest" description="Disordered" evidence="4">
    <location>
        <begin position="849"/>
        <end position="872"/>
    </location>
</feature>
<dbReference type="Gene3D" id="1.25.40.990">
    <property type="match status" value="1"/>
</dbReference>
<feature type="coiled-coil region" evidence="3">
    <location>
        <begin position="928"/>
        <end position="1011"/>
    </location>
</feature>
<dbReference type="InterPro" id="IPR045107">
    <property type="entry name" value="SAC3/GANP/THP3"/>
</dbReference>
<dbReference type="InterPro" id="IPR000504">
    <property type="entry name" value="RRM_dom"/>
</dbReference>
<feature type="domain" description="PCI" evidence="5">
    <location>
        <begin position="379"/>
        <end position="556"/>
    </location>
</feature>
<evidence type="ECO:0000256" key="4">
    <source>
        <dbReference type="SAM" id="MobiDB-lite"/>
    </source>
</evidence>
<keyword evidence="1" id="KW-0694">RNA-binding</keyword>
<dbReference type="GO" id="GO:0005737">
    <property type="term" value="C:cytoplasm"/>
    <property type="evidence" value="ECO:0007669"/>
    <property type="project" value="TreeGrafter"/>
</dbReference>
<dbReference type="Pfam" id="PF00076">
    <property type="entry name" value="RRM_1"/>
    <property type="match status" value="1"/>
</dbReference>
<dbReference type="GO" id="GO:0006406">
    <property type="term" value="P:mRNA export from nucleus"/>
    <property type="evidence" value="ECO:0007669"/>
    <property type="project" value="TreeGrafter"/>
</dbReference>
<feature type="region of interest" description="Disordered" evidence="4">
    <location>
        <begin position="121"/>
        <end position="148"/>
    </location>
</feature>
<dbReference type="EMBL" id="CAKOGL010000016">
    <property type="protein sequence ID" value="CAH2096075.1"/>
    <property type="molecule type" value="Genomic_DNA"/>
</dbReference>
<evidence type="ECO:0000313" key="7">
    <source>
        <dbReference type="Proteomes" id="UP001153954"/>
    </source>
</evidence>
<dbReference type="GO" id="GO:0003723">
    <property type="term" value="F:RNA binding"/>
    <property type="evidence" value="ECO:0007669"/>
    <property type="project" value="UniProtKB-KW"/>
</dbReference>
<dbReference type="SUPFAM" id="SSF54928">
    <property type="entry name" value="RNA-binding domain, RBD"/>
    <property type="match status" value="1"/>
</dbReference>
<name>A0AAU9UE90_EUPED</name>
<dbReference type="PROSITE" id="PS50250">
    <property type="entry name" value="PCI"/>
    <property type="match status" value="1"/>
</dbReference>
<feature type="coiled-coil region" evidence="3">
    <location>
        <begin position="1636"/>
        <end position="1670"/>
    </location>
</feature>
<evidence type="ECO:0000256" key="2">
    <source>
        <dbReference type="ARBA" id="ARBA00038443"/>
    </source>
</evidence>
<dbReference type="InterPro" id="IPR000717">
    <property type="entry name" value="PCI_dom"/>
</dbReference>
<sequence length="1671" mass="192558">MDQEPEIQQKVLRNILLDKINNKTSITCFKVPECLFEAKAAEKHFSKFGRVQRIRLLPKKSMCIVEYDQQTSAERAVLNAGAYDGFMFDVTRMKPRVRRKSKRDDDPDWVPDPEVEEELSAMSGAPIHRIPRQKPMDVSSSPTSLKPLKSPIRKKTIVTTPKRIKKVVVQKPATNIEPPVVVTTVPTTLNTKEAAVELHKLRSRTSLTPDEKWRTLDARDRILRSWGGAGSRVKVGGATIGTCPDMCPEKELLHRQAEHQVMTLETIVDSDGLLEPWRAVKQYSRSSADQEIPMCYELRPATVLMRTCAYLLHEIADTTRQVTLADWFHFMWDRFRGIRKDITQQALCCADSICMVEICARFHAHCAARLADLEHTQFDQKLNTDNLTKCLQTLKHMYADVSSDKKPNEAEFRGYIALLNLGDANFWWEIKQLPQNIQKSESIVFAIKIYTSLDNNNYVKFFRLVREKATYLQACILMRYFNDVRARALARIIKAYAPRGGSLYPAADLMKILAFETVENMKSFISHYGLRFAKNEEELAIILNRNQFIEDSDPYPLSRAISLIESKRQCTVGEVISGGRLPKYEFAKHQLYSSFTGDGKLKESALIAEDLKYNTINDSNKDVKSLKIELENLLQGGKSLGIADRLVETKKPSIFAKPEVGPRKNVNFFSTSNYNTNQNKHFSFQAAIPVAPKEVISNSPEKVLEESSKNIFVFSKPQKTDILSAADFGNSSNRENIFSKSSEISANASSNLFVSKEVGDGVKKTIIGRSVFSQNDKKDETNVDSSKNIFKSANTNLFTKAEGITSDNLFTKIDSNNIFKKPVDNSSVFYSSSQINPFTSKPTFDVNFKSENTSKSPGFPQNSGTSATISPGSLFKSANKPLSESVFPSKSKVPSVPENIFKSVLPKNNVYEFGENDGDSTAEMSSLIEQKHAEEKKTQLEAIRMEEEKVELQKKEEAKRKEEALRKMEELKKIEEKRKRDEERKQEELKRKLEEERKIQLKLKAEEQERLFKERVDKESVEIVNELIDEIIDEEVIIILKEEHERLKSLVALANETTENICSELLNEICNSELQAEIFRVKKVMKKWFFIWRKQFVRNYKRRTLLEGTPVWLPDNTPQEEARNLRRCTEKAALKNMNAIHRGYRFTGELKQIPTPKPYNLLDIIRSPLLKHMKKIDYPYDKCFFWKLALVSPGSTKYIYKKINVEKWLNDVFSDQNTHDTSSSLIYVDKQSWNNLMDFAISISLINKDKLSIANEALNGANGVIFYNTENDNNCIDVIEQTLKYKYQYQIIPISIITAKHDTETLNYLHDKLTILKNSEMISDYRIFSIDSEQLADSINICTKNALKWLAKNCPKSPPIEIDYLKSICQRYLGNEIWYQLKSEKDKRTDVVLQDLQKLVICYNSAVDKLTQIITNEDIFNYTSFPLEFNKYLDSNSPYPKPYEFITSSVKQLDNINAIKYMMQKLKLPNPMSAFLPKSILNMQEGIRKYCNQISWLQDPEEVVCKVVAVLPNEFSDINIQCDQFNKHFKNYDLVDLLNVIVYEKINSLNNFDHKLAVYKKCDLQEYRNYNWLFEVNDYANCKNMPLDYDDDIDYYIEAKRRKICNDSFEDLMLEDKDCTLVEENIQLADQTISTYNTYKDVVSELEQKLNEEKKKSDEVENLLRQALSNV</sequence>
<evidence type="ECO:0000259" key="5">
    <source>
        <dbReference type="PROSITE" id="PS50250"/>
    </source>
</evidence>
<comment type="caution">
    <text evidence="6">The sequence shown here is derived from an EMBL/GenBank/DDBJ whole genome shotgun (WGS) entry which is preliminary data.</text>
</comment>
<evidence type="ECO:0000313" key="6">
    <source>
        <dbReference type="EMBL" id="CAH2096075.1"/>
    </source>
</evidence>
<accession>A0AAU9UE90</accession>
<comment type="similarity">
    <text evidence="2">Belongs to the SAC3 family.</text>
</comment>
<evidence type="ECO:0000256" key="3">
    <source>
        <dbReference type="SAM" id="Coils"/>
    </source>
</evidence>
<dbReference type="Pfam" id="PF03399">
    <property type="entry name" value="SAC3_GANP"/>
    <property type="match status" value="1"/>
</dbReference>